<protein>
    <recommendedName>
        <fullName evidence="5">Mic1 domain-containing protein</fullName>
    </recommendedName>
</protein>
<reference evidence="3" key="1">
    <citation type="submission" date="2021-12" db="EMBL/GenBank/DDBJ databases">
        <authorList>
            <person name="King R."/>
        </authorList>
    </citation>
    <scope>NUCLEOTIDE SEQUENCE</scope>
</reference>
<dbReference type="GO" id="GO:0035658">
    <property type="term" value="C:Mon1-Ccz1 complex"/>
    <property type="evidence" value="ECO:0007669"/>
    <property type="project" value="InterPro"/>
</dbReference>
<evidence type="ECO:0000313" key="3">
    <source>
        <dbReference type="EMBL" id="CAH0546234.1"/>
    </source>
</evidence>
<dbReference type="EMBL" id="OV121132">
    <property type="protein sequence ID" value="CAH0546234.1"/>
    <property type="molecule type" value="Genomic_DNA"/>
</dbReference>
<dbReference type="GO" id="GO:0010506">
    <property type="term" value="P:regulation of autophagy"/>
    <property type="evidence" value="ECO:0007669"/>
    <property type="project" value="InterPro"/>
</dbReference>
<dbReference type="InterPro" id="IPR036322">
    <property type="entry name" value="WD40_repeat_dom_sf"/>
</dbReference>
<evidence type="ECO:0008006" key="5">
    <source>
        <dbReference type="Google" id="ProtNLM"/>
    </source>
</evidence>
<dbReference type="OrthoDB" id="26384at2759"/>
<dbReference type="InterPro" id="IPR040371">
    <property type="entry name" value="RMC1"/>
</dbReference>
<evidence type="ECO:0000259" key="1">
    <source>
        <dbReference type="Pfam" id="PF07035"/>
    </source>
</evidence>
<evidence type="ECO:0000259" key="2">
    <source>
        <dbReference type="Pfam" id="PF21029"/>
    </source>
</evidence>
<dbReference type="GO" id="GO:0005765">
    <property type="term" value="C:lysosomal membrane"/>
    <property type="evidence" value="ECO:0007669"/>
    <property type="project" value="TreeGrafter"/>
</dbReference>
<dbReference type="GO" id="GO:0031902">
    <property type="term" value="C:late endosome membrane"/>
    <property type="evidence" value="ECO:0007669"/>
    <property type="project" value="TreeGrafter"/>
</dbReference>
<proteinExistence type="predicted"/>
<accession>A0A9P0F8P3</accession>
<organism evidence="3 4">
    <name type="scientific">Brassicogethes aeneus</name>
    <name type="common">Rape pollen beetle</name>
    <name type="synonym">Meligethes aeneus</name>
    <dbReference type="NCBI Taxonomy" id="1431903"/>
    <lineage>
        <taxon>Eukaryota</taxon>
        <taxon>Metazoa</taxon>
        <taxon>Ecdysozoa</taxon>
        <taxon>Arthropoda</taxon>
        <taxon>Hexapoda</taxon>
        <taxon>Insecta</taxon>
        <taxon>Pterygota</taxon>
        <taxon>Neoptera</taxon>
        <taxon>Endopterygota</taxon>
        <taxon>Coleoptera</taxon>
        <taxon>Polyphaga</taxon>
        <taxon>Cucujiformia</taxon>
        <taxon>Nitidulidae</taxon>
        <taxon>Meligethinae</taxon>
        <taxon>Brassicogethes</taxon>
    </lineage>
</organism>
<gene>
    <name evidence="3" type="ORF">MELIAE_LOCUS443</name>
</gene>
<dbReference type="SUPFAM" id="SSF50978">
    <property type="entry name" value="WD40 repeat-like"/>
    <property type="match status" value="1"/>
</dbReference>
<keyword evidence="4" id="KW-1185">Reference proteome</keyword>
<dbReference type="Pfam" id="PF21029">
    <property type="entry name" value="RMC1_N"/>
    <property type="match status" value="1"/>
</dbReference>
<dbReference type="PANTHER" id="PTHR12897:SF4">
    <property type="entry name" value="REGULATOR OF MON1-CCZ1 COMPLEX"/>
    <property type="match status" value="1"/>
</dbReference>
<dbReference type="Proteomes" id="UP001154078">
    <property type="component" value="Chromosome 1"/>
</dbReference>
<name>A0A9P0F8P3_BRAAE</name>
<feature type="domain" description="Regulator of MON1-CCZ1 complex N-terminal" evidence="2">
    <location>
        <begin position="29"/>
        <end position="147"/>
    </location>
</feature>
<feature type="domain" description="Mic1" evidence="1">
    <location>
        <begin position="373"/>
        <end position="596"/>
    </location>
</feature>
<dbReference type="InterPro" id="IPR049040">
    <property type="entry name" value="RMC1_N"/>
</dbReference>
<dbReference type="PANTHER" id="PTHR12897">
    <property type="entry name" value="COLON CANCER-ASSOCIATED PROTEIN MIC1"/>
    <property type="match status" value="1"/>
</dbReference>
<dbReference type="InterPro" id="IPR009755">
    <property type="entry name" value="RMC1_C"/>
</dbReference>
<sequence>MESEELIDCYLELSKDPVRFEAVNQLTNVFFDDSNKDVFAVRSGGVMGVVVKGPSNQHKPLKFRMEDHGPVLSIKFSLDHKILAVQRTNNSVEFMNFNGDSIEAEYSQPSKKSSNILGFVWVNTNEVAYITDHGVELYMVISEKKSLKFLKTTSIAVQWFVWCSLNKIALLASAHGSILQPVVLSGGSISKLPKVETEPGRMALERDVTLATLYGVPAVLILRHQSGPQTAEVHVHTLSGPGQAPVKSHVLKLGLSGRFAINVVDDLILVHHQASRSSKVFDTALSGETDGTVRYHTSIAPAKSFKPATLDIPGLVEPQTHDCELYSPNWVVFQPNVVIDAKLGCLWHIYLCLPEFSRLIPDLSICTQVTLKRTDAKEVLLKILLESIKQEKPDLYKIQEAFNHINSVYRSWADETVLNQMANSPGVPIPSRTTPNTRVLIDQEDIFDGIFVKLDNEDDLGKLEWVLLSYITSLAEYGIAVNHNLNELTVTTLARREKFTALQQFLQYGVVSDSKPLACLLLSLGNMHPAALQMALDMLARIDAKEEIQEVLLSEGQILSALKLAGESANPRKFLSAAESANDNTLFHSVLFHFRNSPQFAATFKKDERLIKFVQHYTTIFQDM</sequence>
<dbReference type="AlphaFoldDB" id="A0A9P0F8P3"/>
<evidence type="ECO:0000313" key="4">
    <source>
        <dbReference type="Proteomes" id="UP001154078"/>
    </source>
</evidence>
<dbReference type="Pfam" id="PF07035">
    <property type="entry name" value="RMC1_C"/>
    <property type="match status" value="1"/>
</dbReference>